<keyword evidence="6" id="KW-0808">Transferase</keyword>
<dbReference type="InterPro" id="IPR029787">
    <property type="entry name" value="Nucleotide_cyclase"/>
</dbReference>
<keyword evidence="6" id="KW-0548">Nucleotidyltransferase</keyword>
<dbReference type="PANTHER" id="PTHR45138">
    <property type="entry name" value="REGULATORY COMPONENTS OF SENSORY TRANSDUCTION SYSTEM"/>
    <property type="match status" value="1"/>
</dbReference>
<reference evidence="6" key="1">
    <citation type="submission" date="2022-10" db="EMBL/GenBank/DDBJ databases">
        <title>Characterization and whole genome sequencing of a new Roseateles species, isolated from fresh water.</title>
        <authorList>
            <person name="Guliayeva D.Y."/>
            <person name="Akhremchuk A.E."/>
            <person name="Sikolenko M.A."/>
            <person name="Valentovich L.N."/>
            <person name="Sidarenka A.V."/>
        </authorList>
    </citation>
    <scope>NUCLEOTIDE SEQUENCE</scope>
    <source>
        <strain evidence="6">BIM B-1768</strain>
    </source>
</reference>
<dbReference type="SMART" id="SM00267">
    <property type="entry name" value="GGDEF"/>
    <property type="match status" value="1"/>
</dbReference>
<evidence type="ECO:0000256" key="2">
    <source>
        <dbReference type="ARBA" id="ARBA00034247"/>
    </source>
</evidence>
<keyword evidence="4" id="KW-1133">Transmembrane helix</keyword>
<feature type="transmembrane region" description="Helical" evidence="4">
    <location>
        <begin position="124"/>
        <end position="147"/>
    </location>
</feature>
<dbReference type="InterPro" id="IPR000160">
    <property type="entry name" value="GGDEF_dom"/>
</dbReference>
<dbReference type="Gene3D" id="3.30.70.270">
    <property type="match status" value="1"/>
</dbReference>
<feature type="transmembrane region" description="Helical" evidence="4">
    <location>
        <begin position="159"/>
        <end position="180"/>
    </location>
</feature>
<evidence type="ECO:0000259" key="5">
    <source>
        <dbReference type="PROSITE" id="PS50887"/>
    </source>
</evidence>
<feature type="transmembrane region" description="Helical" evidence="4">
    <location>
        <begin position="287"/>
        <end position="311"/>
    </location>
</feature>
<dbReference type="Pfam" id="PF00990">
    <property type="entry name" value="GGDEF"/>
    <property type="match status" value="1"/>
</dbReference>
<feature type="transmembrane region" description="Helical" evidence="4">
    <location>
        <begin position="242"/>
        <end position="267"/>
    </location>
</feature>
<protein>
    <recommendedName>
        <fullName evidence="1">diguanylate cyclase</fullName>
        <ecNumber evidence="1">2.7.7.65</ecNumber>
    </recommendedName>
</protein>
<evidence type="ECO:0000313" key="7">
    <source>
        <dbReference type="Proteomes" id="UP001064933"/>
    </source>
</evidence>
<accession>A0ABY6B413</accession>
<dbReference type="GO" id="GO:0052621">
    <property type="term" value="F:diguanylate cyclase activity"/>
    <property type="evidence" value="ECO:0007669"/>
    <property type="project" value="UniProtKB-EC"/>
</dbReference>
<dbReference type="CDD" id="cd01949">
    <property type="entry name" value="GGDEF"/>
    <property type="match status" value="1"/>
</dbReference>
<dbReference type="EC" id="2.7.7.65" evidence="1"/>
<dbReference type="EMBL" id="CP104562">
    <property type="protein sequence ID" value="UXH79289.1"/>
    <property type="molecule type" value="Genomic_DNA"/>
</dbReference>
<keyword evidence="7" id="KW-1185">Reference proteome</keyword>
<gene>
    <name evidence="6" type="ORF">N4261_04965</name>
</gene>
<evidence type="ECO:0000256" key="4">
    <source>
        <dbReference type="SAM" id="Phobius"/>
    </source>
</evidence>
<name>A0ABY6B413_9BURK</name>
<keyword evidence="4" id="KW-0472">Membrane</keyword>
<dbReference type="PANTHER" id="PTHR45138:SF9">
    <property type="entry name" value="DIGUANYLATE CYCLASE DGCM-RELATED"/>
    <property type="match status" value="1"/>
</dbReference>
<dbReference type="PROSITE" id="PS50887">
    <property type="entry name" value="GGDEF"/>
    <property type="match status" value="1"/>
</dbReference>
<feature type="transmembrane region" description="Helical" evidence="4">
    <location>
        <begin position="81"/>
        <end position="104"/>
    </location>
</feature>
<feature type="transmembrane region" description="Helical" evidence="4">
    <location>
        <begin position="33"/>
        <end position="54"/>
    </location>
</feature>
<evidence type="ECO:0000256" key="3">
    <source>
        <dbReference type="SAM" id="MobiDB-lite"/>
    </source>
</evidence>
<feature type="domain" description="GGDEF" evidence="5">
    <location>
        <begin position="369"/>
        <end position="511"/>
    </location>
</feature>
<dbReference type="InterPro" id="IPR043128">
    <property type="entry name" value="Rev_trsase/Diguanyl_cyclase"/>
</dbReference>
<organism evidence="6 7">
    <name type="scientific">Roseateles amylovorans</name>
    <dbReference type="NCBI Taxonomy" id="2978473"/>
    <lineage>
        <taxon>Bacteria</taxon>
        <taxon>Pseudomonadati</taxon>
        <taxon>Pseudomonadota</taxon>
        <taxon>Betaproteobacteria</taxon>
        <taxon>Burkholderiales</taxon>
        <taxon>Sphaerotilaceae</taxon>
        <taxon>Roseateles</taxon>
    </lineage>
</organism>
<dbReference type="Proteomes" id="UP001064933">
    <property type="component" value="Chromosome"/>
</dbReference>
<evidence type="ECO:0000313" key="6">
    <source>
        <dbReference type="EMBL" id="UXH79289.1"/>
    </source>
</evidence>
<dbReference type="SUPFAM" id="SSF55073">
    <property type="entry name" value="Nucleotide cyclase"/>
    <property type="match status" value="1"/>
</dbReference>
<keyword evidence="4" id="KW-0812">Transmembrane</keyword>
<feature type="region of interest" description="Disordered" evidence="3">
    <location>
        <begin position="498"/>
        <end position="524"/>
    </location>
</feature>
<proteinExistence type="predicted"/>
<sequence length="524" mass="57232">MSTLPRPGEWLPELPGSLSLMALLREGTHQERLFILGGWLLTLVAAVALGLLSVRLNWSGLAIPLPSVVGMSDDPDPAGHLYLSIFPPLSLCLWWTLCFGWRWGAPPAYVATLALALDADMAPTWALIFAAANPIGLGVMALGYRAVGASRALRTRRSWMFYVPLSFVAAVLSSTGALIWTHTRQLGAGEQLPIWQGWWLGAFAQSLLIAGPLLAFTWPPLWRWLQRRPELRHPTPAGRRALGLGLLLAIVLAVQGFGLVSLGLGSLQLRLALDSRDWGQLAEAARVMLSTAWVFFWVFTLIVLFVGQFGYQALSRWLRSTEALVMQLARVNAELEQRSRTDGLSGLVNRMAAEDGLRALLRAVRRYRTPAAVLMLDIDHFKLVNDRYGHAAGDAVIRALARTLQDASREVDLPGRYGGEEFVIGLAHTDLPGALQFAERLRVRIADAQVQGPPPEGAARETGPLIRYTVSIGVAVMRAEDEGIENALRRADAALYRAKQGGRNRVETEATADAPGAETGTRND</sequence>
<dbReference type="RefSeq" id="WP_261759109.1">
    <property type="nucleotide sequence ID" value="NZ_CP104562.2"/>
</dbReference>
<evidence type="ECO:0000256" key="1">
    <source>
        <dbReference type="ARBA" id="ARBA00012528"/>
    </source>
</evidence>
<dbReference type="NCBIfam" id="TIGR00254">
    <property type="entry name" value="GGDEF"/>
    <property type="match status" value="1"/>
</dbReference>
<comment type="catalytic activity">
    <reaction evidence="2">
        <text>2 GTP = 3',3'-c-di-GMP + 2 diphosphate</text>
        <dbReference type="Rhea" id="RHEA:24898"/>
        <dbReference type="ChEBI" id="CHEBI:33019"/>
        <dbReference type="ChEBI" id="CHEBI:37565"/>
        <dbReference type="ChEBI" id="CHEBI:58805"/>
        <dbReference type="EC" id="2.7.7.65"/>
    </reaction>
</comment>
<dbReference type="InterPro" id="IPR050469">
    <property type="entry name" value="Diguanylate_Cyclase"/>
</dbReference>
<feature type="transmembrane region" description="Helical" evidence="4">
    <location>
        <begin position="200"/>
        <end position="221"/>
    </location>
</feature>